<dbReference type="Proteomes" id="UP001140510">
    <property type="component" value="Unassembled WGS sequence"/>
</dbReference>
<dbReference type="FunFam" id="3.40.50.80:FF:000018">
    <property type="entry name" value="NADPH--cytochrome P450 reductase"/>
    <property type="match status" value="1"/>
</dbReference>
<dbReference type="GO" id="GO:0003958">
    <property type="term" value="F:NADPH-hemoprotein reductase activity"/>
    <property type="evidence" value="ECO:0007669"/>
    <property type="project" value="UniProtKB-UniRule"/>
</dbReference>
<evidence type="ECO:0000313" key="24">
    <source>
        <dbReference type="EMBL" id="KAJ4398596.1"/>
    </source>
</evidence>
<evidence type="ECO:0000259" key="23">
    <source>
        <dbReference type="PROSITE" id="PS51384"/>
    </source>
</evidence>
<comment type="function">
    <text evidence="20">This enzyme is required for electron transfer from NADP to cytochrome P450 in microsomes. It can also provide electron transfer to heme oxygenase and cytochrome B5. Involved in ergosterol biosynthesis.</text>
</comment>
<feature type="binding site" evidence="20">
    <location>
        <begin position="123"/>
        <end position="126"/>
    </location>
    <ligand>
        <name>FMN</name>
        <dbReference type="ChEBI" id="CHEBI:58210"/>
    </ligand>
</feature>
<dbReference type="Pfam" id="PF00258">
    <property type="entry name" value="Flavodoxin_1"/>
    <property type="match status" value="1"/>
</dbReference>
<evidence type="ECO:0000256" key="2">
    <source>
        <dbReference type="ARBA" id="ARBA00022516"/>
    </source>
</evidence>
<evidence type="ECO:0000256" key="14">
    <source>
        <dbReference type="ARBA" id="ARBA00023098"/>
    </source>
</evidence>
<dbReference type="FunFam" id="2.40.30.10:FF:000111">
    <property type="entry name" value="NADPH--cytochrome P450 reductase"/>
    <property type="match status" value="1"/>
</dbReference>
<comment type="cofactor">
    <cofactor evidence="20">
        <name>FMN</name>
        <dbReference type="ChEBI" id="CHEBI:58210"/>
    </cofactor>
    <text evidence="20">Binds 1 FMN per monomer.</text>
</comment>
<dbReference type="FunFam" id="3.40.50.360:FF:000024">
    <property type="entry name" value="NADPH--cytochrome P450 reductase"/>
    <property type="match status" value="1"/>
</dbReference>
<dbReference type="GO" id="GO:0005886">
    <property type="term" value="C:plasma membrane"/>
    <property type="evidence" value="ECO:0007669"/>
    <property type="project" value="UniProtKB-SubCell"/>
</dbReference>
<dbReference type="InterPro" id="IPR017938">
    <property type="entry name" value="Riboflavin_synthase-like_b-brl"/>
</dbReference>
<dbReference type="PIRSF" id="PIRSF000208">
    <property type="entry name" value="P450R"/>
    <property type="match status" value="1"/>
</dbReference>
<keyword evidence="10 20" id="KW-0752">Steroid biosynthesis</keyword>
<keyword evidence="12 20" id="KW-0560">Oxidoreductase</keyword>
<accession>A0A9W8Z625</accession>
<gene>
    <name evidence="20" type="primary">cprA</name>
    <name evidence="24" type="ORF">N0V91_010105</name>
</gene>
<comment type="similarity">
    <text evidence="20">Belongs to the NADPH--cytochrome P450 reductase family.</text>
</comment>
<comment type="subcellular location">
    <subcellularLocation>
        <location evidence="20">Endoplasmic reticulum membrane</location>
        <topology evidence="20">Single-pass membrane protein</topology>
        <orientation evidence="20">Cytoplasmic side</orientation>
    </subcellularLocation>
    <subcellularLocation>
        <location evidence="20">Mitochondrion outer membrane</location>
        <topology evidence="20">Single-pass membrane protein</topology>
        <orientation evidence="20">Cytoplasmic side</orientation>
    </subcellularLocation>
    <subcellularLocation>
        <location evidence="20">Cell membrane</location>
        <topology evidence="20">Single-pass membrane protein</topology>
        <orientation evidence="20">Cytoplasmic side</orientation>
    </subcellularLocation>
</comment>
<feature type="binding site" evidence="20">
    <location>
        <position position="204"/>
    </location>
    <ligand>
        <name>FMN</name>
        <dbReference type="ChEBI" id="CHEBI:58210"/>
    </ligand>
</feature>
<feature type="binding site" evidence="20">
    <location>
        <begin position="621"/>
        <end position="625"/>
    </location>
    <ligand>
        <name>NADP(+)</name>
        <dbReference type="ChEBI" id="CHEBI:58349"/>
    </ligand>
</feature>
<evidence type="ECO:0000256" key="21">
    <source>
        <dbReference type="PIRNR" id="PIRNR000208"/>
    </source>
</evidence>
<dbReference type="Gene3D" id="1.20.990.10">
    <property type="entry name" value="NADPH-cytochrome p450 Reductase, Chain A, domain 3"/>
    <property type="match status" value="1"/>
</dbReference>
<keyword evidence="16 20" id="KW-0472">Membrane</keyword>
<keyword evidence="2 20" id="KW-0444">Lipid biosynthesis</keyword>
<keyword evidence="7 20" id="KW-0256">Endoplasmic reticulum</keyword>
<dbReference type="Gene3D" id="2.40.30.10">
    <property type="entry name" value="Translation factors"/>
    <property type="match status" value="1"/>
</dbReference>
<dbReference type="PRINTS" id="PR00369">
    <property type="entry name" value="FLAVODOXIN"/>
</dbReference>
<evidence type="ECO:0000256" key="15">
    <source>
        <dbReference type="ARBA" id="ARBA00023128"/>
    </source>
</evidence>
<evidence type="ECO:0000256" key="18">
    <source>
        <dbReference type="ARBA" id="ARBA00023221"/>
    </source>
</evidence>
<dbReference type="OrthoDB" id="1856718at2759"/>
<evidence type="ECO:0000256" key="4">
    <source>
        <dbReference type="ARBA" id="ARBA00022643"/>
    </source>
</evidence>
<dbReference type="EMBL" id="JAPEVA010000126">
    <property type="protein sequence ID" value="KAJ4398596.1"/>
    <property type="molecule type" value="Genomic_DNA"/>
</dbReference>
<dbReference type="SUPFAM" id="SSF63380">
    <property type="entry name" value="Riboflavin synthase domain-like"/>
    <property type="match status" value="1"/>
</dbReference>
<evidence type="ECO:0000256" key="16">
    <source>
        <dbReference type="ARBA" id="ARBA00023136"/>
    </source>
</evidence>
<keyword evidence="14 20" id="KW-0443">Lipid metabolism</keyword>
<feature type="binding site" evidence="20">
    <location>
        <position position="553"/>
    </location>
    <ligand>
        <name>NADP(+)</name>
        <dbReference type="ChEBI" id="CHEBI:58349"/>
    </ligand>
</feature>
<keyword evidence="1 20" id="KW-1003">Cell membrane</keyword>
<feature type="binding site" evidence="20">
    <location>
        <begin position="169"/>
        <end position="178"/>
    </location>
    <ligand>
        <name>FMN</name>
        <dbReference type="ChEBI" id="CHEBI:58210"/>
    </ligand>
</feature>
<evidence type="ECO:0000259" key="22">
    <source>
        <dbReference type="PROSITE" id="PS50902"/>
    </source>
</evidence>
<dbReference type="PANTHER" id="PTHR19384:SF17">
    <property type="entry name" value="NADPH--CYTOCHROME P450 REDUCTASE"/>
    <property type="match status" value="1"/>
</dbReference>
<evidence type="ECO:0000256" key="11">
    <source>
        <dbReference type="ARBA" id="ARBA00022989"/>
    </source>
</evidence>
<dbReference type="InterPro" id="IPR023208">
    <property type="entry name" value="P450R"/>
</dbReference>
<dbReference type="FunFam" id="2.40.30.10:FF:000100">
    <property type="entry name" value="NADPH--cytochrome P450 reductase"/>
    <property type="match status" value="1"/>
</dbReference>
<dbReference type="InterPro" id="IPR001709">
    <property type="entry name" value="Flavoprot_Pyr_Nucl_cyt_Rdtase"/>
</dbReference>
<dbReference type="GO" id="GO:0005741">
    <property type="term" value="C:mitochondrial outer membrane"/>
    <property type="evidence" value="ECO:0007669"/>
    <property type="project" value="UniProtKB-SubCell"/>
</dbReference>
<protein>
    <recommendedName>
        <fullName evidence="20 21">NADPH--cytochrome P450 reductase</fullName>
        <shortName evidence="20">CPR</shortName>
        <shortName evidence="20">P450R</shortName>
        <ecNumber evidence="20 21">1.6.2.4</ecNumber>
    </recommendedName>
</protein>
<evidence type="ECO:0000256" key="12">
    <source>
        <dbReference type="ARBA" id="ARBA00023002"/>
    </source>
</evidence>
<keyword evidence="11" id="KW-1133">Transmembrane helix</keyword>
<dbReference type="HAMAP" id="MF_03212">
    <property type="entry name" value="NCPR"/>
    <property type="match status" value="1"/>
</dbReference>
<dbReference type="InterPro" id="IPR029039">
    <property type="entry name" value="Flavoprotein-like_sf"/>
</dbReference>
<dbReference type="SUPFAM" id="SSF52343">
    <property type="entry name" value="Ferredoxin reductase-like, C-terminal NADP-linked domain"/>
    <property type="match status" value="1"/>
</dbReference>
<name>A0A9W8Z625_9PLEO</name>
<dbReference type="GO" id="GO:0050660">
    <property type="term" value="F:flavin adenine dinucleotide binding"/>
    <property type="evidence" value="ECO:0007669"/>
    <property type="project" value="UniProtKB-UniRule"/>
</dbReference>
<proteinExistence type="inferred from homology"/>
<dbReference type="CDD" id="cd06204">
    <property type="entry name" value="CYPOR"/>
    <property type="match status" value="1"/>
</dbReference>
<feature type="binding site" evidence="20">
    <location>
        <begin position="470"/>
        <end position="472"/>
    </location>
    <ligand>
        <name>FAD</name>
        <dbReference type="ChEBI" id="CHEBI:57692"/>
    </ligand>
</feature>
<dbReference type="GO" id="GO:0005829">
    <property type="term" value="C:cytosol"/>
    <property type="evidence" value="ECO:0007669"/>
    <property type="project" value="TreeGrafter"/>
</dbReference>
<dbReference type="SUPFAM" id="SSF52218">
    <property type="entry name" value="Flavoproteins"/>
    <property type="match status" value="1"/>
</dbReference>
<feature type="binding site" evidence="20">
    <location>
        <position position="296"/>
    </location>
    <ligand>
        <name>NADP(+)</name>
        <dbReference type="ChEBI" id="CHEBI:58349"/>
    </ligand>
</feature>
<keyword evidence="13 20" id="KW-0756">Sterol biosynthesis</keyword>
<dbReference type="PROSITE" id="PS51384">
    <property type="entry name" value="FAD_FR"/>
    <property type="match status" value="1"/>
</dbReference>
<keyword evidence="8 20" id="KW-0274">FAD</keyword>
<dbReference type="AlphaFoldDB" id="A0A9W8Z625"/>
<dbReference type="InterPro" id="IPR008254">
    <property type="entry name" value="Flavodoxin/NO_synth"/>
</dbReference>
<comment type="catalytic activity">
    <reaction evidence="19 20 21">
        <text>2 oxidized [cytochrome P450] + NADPH = 2 reduced [cytochrome P450] + NADP(+) + H(+)</text>
        <dbReference type="Rhea" id="RHEA:24040"/>
        <dbReference type="Rhea" id="RHEA-COMP:14627"/>
        <dbReference type="Rhea" id="RHEA-COMP:14628"/>
        <dbReference type="ChEBI" id="CHEBI:15378"/>
        <dbReference type="ChEBI" id="CHEBI:55376"/>
        <dbReference type="ChEBI" id="CHEBI:57783"/>
        <dbReference type="ChEBI" id="CHEBI:58349"/>
        <dbReference type="ChEBI" id="CHEBI:60344"/>
        <dbReference type="EC" id="1.6.2.4"/>
    </reaction>
</comment>
<evidence type="ECO:0000256" key="3">
    <source>
        <dbReference type="ARBA" id="ARBA00022630"/>
    </source>
</evidence>
<feature type="binding site" evidence="20">
    <location>
        <begin position="452"/>
        <end position="455"/>
    </location>
    <ligand>
        <name>FAD</name>
        <dbReference type="ChEBI" id="CHEBI:57692"/>
    </ligand>
</feature>
<evidence type="ECO:0000256" key="19">
    <source>
        <dbReference type="ARBA" id="ARBA00049342"/>
    </source>
</evidence>
<feature type="binding site" evidence="20">
    <location>
        <begin position="615"/>
        <end position="616"/>
    </location>
    <ligand>
        <name>NADP(+)</name>
        <dbReference type="ChEBI" id="CHEBI:58349"/>
    </ligand>
</feature>
<dbReference type="InterPro" id="IPR001433">
    <property type="entry name" value="OxRdtase_FAD/NAD-bd"/>
</dbReference>
<dbReference type="Gene3D" id="3.40.50.80">
    <property type="entry name" value="Nucleotide-binding domain of ferredoxin-NADP reductase (FNR) module"/>
    <property type="match status" value="1"/>
</dbReference>
<dbReference type="GO" id="GO:0006696">
    <property type="term" value="P:ergosterol biosynthetic process"/>
    <property type="evidence" value="ECO:0007669"/>
    <property type="project" value="UniProtKB-UniRule"/>
</dbReference>
<dbReference type="InterPro" id="IPR039261">
    <property type="entry name" value="FNR_nucleotide-bd"/>
</dbReference>
<dbReference type="Gene3D" id="3.40.50.360">
    <property type="match status" value="1"/>
</dbReference>
<comment type="similarity">
    <text evidence="20 21">In the C-terminal section; belongs to the flavoprotein pyridine nucleotide cytochrome reductase family.</text>
</comment>
<comment type="cofactor">
    <cofactor evidence="20">
        <name>FAD</name>
        <dbReference type="ChEBI" id="CHEBI:57692"/>
    </cofactor>
    <text evidence="20">Binds 1 FAD per monomer.</text>
</comment>
<evidence type="ECO:0000256" key="10">
    <source>
        <dbReference type="ARBA" id="ARBA00022955"/>
    </source>
</evidence>
<evidence type="ECO:0000256" key="5">
    <source>
        <dbReference type="ARBA" id="ARBA00022692"/>
    </source>
</evidence>
<dbReference type="InterPro" id="IPR017927">
    <property type="entry name" value="FAD-bd_FR_type"/>
</dbReference>
<dbReference type="PROSITE" id="PS50902">
    <property type="entry name" value="FLAVODOXIN_LIKE"/>
    <property type="match status" value="1"/>
</dbReference>
<keyword evidence="17 20" id="KW-1207">Sterol metabolism</keyword>
<evidence type="ECO:0000313" key="25">
    <source>
        <dbReference type="Proteomes" id="UP001140510"/>
    </source>
</evidence>
<evidence type="ECO:0000256" key="6">
    <source>
        <dbReference type="ARBA" id="ARBA00022787"/>
    </source>
</evidence>
<keyword evidence="9 20" id="KW-0521">NADP</keyword>
<comment type="caution">
    <text evidence="24">The sequence shown here is derived from an EMBL/GenBank/DDBJ whole genome shotgun (WGS) entry which is preliminary data.</text>
</comment>
<keyword evidence="6 20" id="KW-1000">Mitochondrion outer membrane</keyword>
<dbReference type="Pfam" id="PF00175">
    <property type="entry name" value="NAD_binding_1"/>
    <property type="match status" value="1"/>
</dbReference>
<organism evidence="24 25">
    <name type="scientific">Didymella pomorum</name>
    <dbReference type="NCBI Taxonomy" id="749634"/>
    <lineage>
        <taxon>Eukaryota</taxon>
        <taxon>Fungi</taxon>
        <taxon>Dikarya</taxon>
        <taxon>Ascomycota</taxon>
        <taxon>Pezizomycotina</taxon>
        <taxon>Dothideomycetes</taxon>
        <taxon>Pleosporomycetidae</taxon>
        <taxon>Pleosporales</taxon>
        <taxon>Pleosporineae</taxon>
        <taxon>Didymellaceae</taxon>
        <taxon>Didymella</taxon>
    </lineage>
</organism>
<dbReference type="EC" id="1.6.2.4" evidence="20 21"/>
<evidence type="ECO:0000256" key="7">
    <source>
        <dbReference type="ARBA" id="ARBA00022824"/>
    </source>
</evidence>
<feature type="domain" description="Flavodoxin-like" evidence="22">
    <location>
        <begin position="66"/>
        <end position="221"/>
    </location>
</feature>
<evidence type="ECO:0000256" key="1">
    <source>
        <dbReference type="ARBA" id="ARBA00022475"/>
    </source>
</evidence>
<evidence type="ECO:0000256" key="17">
    <source>
        <dbReference type="ARBA" id="ARBA00023166"/>
    </source>
</evidence>
<keyword evidence="5" id="KW-0812">Transmembrane</keyword>
<feature type="binding site" evidence="20">
    <location>
        <begin position="487"/>
        <end position="490"/>
    </location>
    <ligand>
        <name>FAD</name>
        <dbReference type="ChEBI" id="CHEBI:57692"/>
    </ligand>
</feature>
<dbReference type="PRINTS" id="PR00371">
    <property type="entry name" value="FPNCR"/>
</dbReference>
<feature type="binding site" evidence="20">
    <location>
        <begin position="72"/>
        <end position="77"/>
    </location>
    <ligand>
        <name>FMN</name>
        <dbReference type="ChEBI" id="CHEBI:58210"/>
    </ligand>
</feature>
<dbReference type="InterPro" id="IPR001094">
    <property type="entry name" value="Flavdoxin-like"/>
</dbReference>
<keyword evidence="3 20" id="KW-0285">Flavoprotein</keyword>
<dbReference type="GO" id="GO:0005789">
    <property type="term" value="C:endoplasmic reticulum membrane"/>
    <property type="evidence" value="ECO:0007669"/>
    <property type="project" value="UniProtKB-SubCell"/>
</dbReference>
<keyword evidence="25" id="KW-1185">Reference proteome</keyword>
<evidence type="ECO:0000256" key="9">
    <source>
        <dbReference type="ARBA" id="ARBA00022857"/>
    </source>
</evidence>
<sequence length="696" mass="77303">MAQLDTLDIVVLAALLLGTVAYFTKGTYWAVYADPYGSSLAGANGVAKAGKSRNIIEKMEESDKNCVVFYGSQTGTAEDYASRISKEGHSRFGLKTMVADLEDYDFDNLDTFPDDKLAVFVLATYGEGEPTDNAVEFYEFIGSEDINFSEGGGADDKPLANLKYVAFGLGNNTYEHYNSMVRNVDKYLTKLGATRLGAAGEGDDGAGTMEEDFLAWKEPMWTAVAEKMGLEEREAAYEPVFEVTEKDELTPEDDTVYLGEPNKNHLEGKQKGPFNANNPFIAPIVESSEIFTAKDRNCLHMEISIAGSNLSYTTGDHIAVWPNNSGKEVDRVFQVLGKEHKRHTVIAVKGLDPTAKVPFPSPTTYDAAIRFHMEIGAAVSRQLVSGLAQFAPNDDIKAEMTKLGSDKDYFKQKVTNRHLNLAQFLEIEGKGQTWSKIPFSFLIEGLVKIQPRYYSISSSSLVQKDKISITAVVESVQKADSPHVLKGVTTNYLLALKQKQHGDPDPDPHGLNYAITGPRNKYDGIHVPVHVRHSNFKLPSDPSKPIIMVGPGTGVAPFRGFVQERAAQAKAGHNVGKTVLFFGCRKKSEDFLYEKEWEQYKQVLGDNFVLHTAFSRDGPKKVYVQHQMEEYGEEINKLLEQKAYFYVCGDAAHMAREVNTLLSKIIAKYRNVPETKGEEIVKAMRASNQYQEDVWS</sequence>
<dbReference type="GO" id="GO:0010181">
    <property type="term" value="F:FMN binding"/>
    <property type="evidence" value="ECO:0007669"/>
    <property type="project" value="UniProtKB-UniRule"/>
</dbReference>
<dbReference type="InterPro" id="IPR003097">
    <property type="entry name" value="CysJ-like_FAD-binding"/>
</dbReference>
<feature type="binding site" evidence="20">
    <location>
        <position position="657"/>
    </location>
    <ligand>
        <name>NADP(+)</name>
        <dbReference type="ChEBI" id="CHEBI:58349"/>
    </ligand>
</feature>
<reference evidence="24" key="1">
    <citation type="submission" date="2022-10" db="EMBL/GenBank/DDBJ databases">
        <title>Tapping the CABI collections for fungal endophytes: first genome assemblies for Collariella, Neodidymelliopsis, Ascochyta clinopodiicola, Didymella pomorum, Didymosphaeria variabile, Neocosmospora piperis and Neocucurbitaria cava.</title>
        <authorList>
            <person name="Hill R."/>
        </authorList>
    </citation>
    <scope>NUCLEOTIDE SEQUENCE</scope>
    <source>
        <strain evidence="24">IMI 355091</strain>
    </source>
</reference>
<dbReference type="FunFam" id="1.20.990.10:FF:000009">
    <property type="entry name" value="NADPH--cytochrome P450 reductase"/>
    <property type="match status" value="1"/>
</dbReference>
<keyword evidence="4 20" id="KW-0288">FMN</keyword>
<dbReference type="InterPro" id="IPR023173">
    <property type="entry name" value="NADPH_Cyt_P450_Rdtase_alpha"/>
</dbReference>
<dbReference type="GO" id="GO:0050661">
    <property type="term" value="F:NADP binding"/>
    <property type="evidence" value="ECO:0007669"/>
    <property type="project" value="UniProtKB-UniRule"/>
</dbReference>
<evidence type="ECO:0000256" key="13">
    <source>
        <dbReference type="ARBA" id="ARBA00023011"/>
    </source>
</evidence>
<feature type="binding site" evidence="20">
    <location>
        <position position="695"/>
    </location>
    <ligand>
        <name>FAD</name>
        <dbReference type="ChEBI" id="CHEBI:57692"/>
    </ligand>
</feature>
<keyword evidence="18 20" id="KW-0753">Steroid metabolism</keyword>
<evidence type="ECO:0000256" key="8">
    <source>
        <dbReference type="ARBA" id="ARBA00022827"/>
    </source>
</evidence>
<comment type="similarity">
    <text evidence="20">In the N-terminal section; belongs to the flavodoxin family.</text>
</comment>
<dbReference type="PANTHER" id="PTHR19384">
    <property type="entry name" value="NITRIC OXIDE SYNTHASE-RELATED"/>
    <property type="match status" value="1"/>
</dbReference>
<evidence type="ECO:0000256" key="20">
    <source>
        <dbReference type="HAMAP-Rule" id="MF_03212"/>
    </source>
</evidence>
<dbReference type="Pfam" id="PF00667">
    <property type="entry name" value="FAD_binding_1"/>
    <property type="match status" value="1"/>
</dbReference>
<keyword evidence="15 20" id="KW-0496">Mitochondrion</keyword>
<feature type="domain" description="FAD-binding FR-type" evidence="23">
    <location>
        <begin position="277"/>
        <end position="539"/>
    </location>
</feature>
<comment type="caution">
    <text evidence="20">Lacks conserved residue(s) required for the propagation of feature annotation.</text>
</comment>